<gene>
    <name evidence="1" type="ORF">GCM10011511_48990</name>
</gene>
<name>A0A8J2UI68_9BACT</name>
<proteinExistence type="predicted"/>
<reference evidence="1" key="2">
    <citation type="submission" date="2020-09" db="EMBL/GenBank/DDBJ databases">
        <authorList>
            <person name="Sun Q."/>
            <person name="Zhou Y."/>
        </authorList>
    </citation>
    <scope>NUCLEOTIDE SEQUENCE</scope>
    <source>
        <strain evidence="1">CGMCC 1.15448</strain>
    </source>
</reference>
<comment type="caution">
    <text evidence="1">The sequence shown here is derived from an EMBL/GenBank/DDBJ whole genome shotgun (WGS) entry which is preliminary data.</text>
</comment>
<evidence type="ECO:0000313" key="2">
    <source>
        <dbReference type="Proteomes" id="UP000607559"/>
    </source>
</evidence>
<dbReference type="Proteomes" id="UP000607559">
    <property type="component" value="Unassembled WGS sequence"/>
</dbReference>
<evidence type="ECO:0000313" key="1">
    <source>
        <dbReference type="EMBL" id="GGB19462.1"/>
    </source>
</evidence>
<accession>A0A8J2UI68</accession>
<dbReference type="AlphaFoldDB" id="A0A8J2UI68"/>
<dbReference type="EMBL" id="BMJC01000005">
    <property type="protein sequence ID" value="GGB19462.1"/>
    <property type="molecule type" value="Genomic_DNA"/>
</dbReference>
<sequence length="339" mass="38867">MNGVLDEHTVISKNAINIQSEATFHALLELPYERLLEWSCVYEYSGLTKEDYPFPLALVLILDETKRGFSSLTIEALLNFFHWDKPYSVTELATCYRNACKRIRGVKLNIDLESNDDPNITFDCFFRSKKIPVKKYFDLAITALNEAHASTQHLLERNHEDGLTSIFCFPPEIKTAATQYLLYFGQFLEDLGIEAFTSLKEELNRILFTVTPKDKDQALDWIRQVLAIYLQAPASGFADDLQDSSIAHFQWKANIHHLRSQLELARAMIQVKEATIDALQLTNYRLQDQLNVQQQALADSNTTEKTEEEIFGGAASITKVKLKGLTINLPYILRRLRRK</sequence>
<reference evidence="1" key="1">
    <citation type="journal article" date="2014" name="Int. J. Syst. Evol. Microbiol.">
        <title>Complete genome sequence of Corynebacterium casei LMG S-19264T (=DSM 44701T), isolated from a smear-ripened cheese.</title>
        <authorList>
            <consortium name="US DOE Joint Genome Institute (JGI-PGF)"/>
            <person name="Walter F."/>
            <person name="Albersmeier A."/>
            <person name="Kalinowski J."/>
            <person name="Ruckert C."/>
        </authorList>
    </citation>
    <scope>NUCLEOTIDE SEQUENCE</scope>
    <source>
        <strain evidence="1">CGMCC 1.15448</strain>
    </source>
</reference>
<keyword evidence="2" id="KW-1185">Reference proteome</keyword>
<protein>
    <submittedName>
        <fullName evidence="1">Uncharacterized protein</fullName>
    </submittedName>
</protein>
<organism evidence="1 2">
    <name type="scientific">Puia dinghuensis</name>
    <dbReference type="NCBI Taxonomy" id="1792502"/>
    <lineage>
        <taxon>Bacteria</taxon>
        <taxon>Pseudomonadati</taxon>
        <taxon>Bacteroidota</taxon>
        <taxon>Chitinophagia</taxon>
        <taxon>Chitinophagales</taxon>
        <taxon>Chitinophagaceae</taxon>
        <taxon>Puia</taxon>
    </lineage>
</organism>